<dbReference type="GO" id="GO:0004016">
    <property type="term" value="F:adenylate cyclase activity"/>
    <property type="evidence" value="ECO:0007669"/>
    <property type="project" value="TreeGrafter"/>
</dbReference>
<evidence type="ECO:0000313" key="10">
    <source>
        <dbReference type="EMBL" id="TPX78280.1"/>
    </source>
</evidence>
<dbReference type="EMBL" id="QEAP01000006">
    <property type="protein sequence ID" value="TPX78280.1"/>
    <property type="molecule type" value="Genomic_DNA"/>
</dbReference>
<feature type="transmembrane region" description="Helical" evidence="8">
    <location>
        <begin position="140"/>
        <end position="156"/>
    </location>
</feature>
<evidence type="ECO:0000256" key="7">
    <source>
        <dbReference type="ARBA" id="ARBA00023239"/>
    </source>
</evidence>
<evidence type="ECO:0000256" key="4">
    <source>
        <dbReference type="ARBA" id="ARBA00022741"/>
    </source>
</evidence>
<dbReference type="SMART" id="SM01021">
    <property type="entry name" value="Bac_rhodopsin"/>
    <property type="match status" value="1"/>
</dbReference>
<dbReference type="SUPFAM" id="SSF81321">
    <property type="entry name" value="Family A G protein-coupled receptor-like"/>
    <property type="match status" value="1"/>
</dbReference>
<dbReference type="GO" id="GO:0035556">
    <property type="term" value="P:intracellular signal transduction"/>
    <property type="evidence" value="ECO:0007669"/>
    <property type="project" value="InterPro"/>
</dbReference>
<keyword evidence="4" id="KW-0547">Nucleotide-binding</keyword>
<dbReference type="Pfam" id="PF01036">
    <property type="entry name" value="Bac_rhodopsin"/>
    <property type="match status" value="1"/>
</dbReference>
<evidence type="ECO:0000256" key="2">
    <source>
        <dbReference type="ARBA" id="ARBA00008130"/>
    </source>
</evidence>
<protein>
    <recommendedName>
        <fullName evidence="9">Guanylate cyclase domain-containing protein</fullName>
    </recommendedName>
</protein>
<keyword evidence="3 8" id="KW-0812">Transmembrane</keyword>
<dbReference type="Pfam" id="PF00211">
    <property type="entry name" value="Guanylate_cyc"/>
    <property type="match status" value="1"/>
</dbReference>
<comment type="similarity">
    <text evidence="2">Belongs to the archaeal/bacterial/fungal opsin family.</text>
</comment>
<dbReference type="InterPro" id="IPR029787">
    <property type="entry name" value="Nucleotide_cyclase"/>
</dbReference>
<evidence type="ECO:0000256" key="1">
    <source>
        <dbReference type="ARBA" id="ARBA00004141"/>
    </source>
</evidence>
<feature type="transmembrane region" description="Helical" evidence="8">
    <location>
        <begin position="203"/>
        <end position="220"/>
    </location>
</feature>
<dbReference type="AlphaFoldDB" id="A0A507FRN6"/>
<dbReference type="InterPro" id="IPR001054">
    <property type="entry name" value="A/G_cyclase"/>
</dbReference>
<accession>A0A507FRN6</accession>
<dbReference type="GO" id="GO:0001653">
    <property type="term" value="F:peptide receptor activity"/>
    <property type="evidence" value="ECO:0007669"/>
    <property type="project" value="TreeGrafter"/>
</dbReference>
<feature type="transmembrane region" description="Helical" evidence="8">
    <location>
        <begin position="297"/>
        <end position="319"/>
    </location>
</feature>
<keyword evidence="7" id="KW-0456">Lyase</keyword>
<feature type="transmembrane region" description="Helical" evidence="8">
    <location>
        <begin position="68"/>
        <end position="88"/>
    </location>
</feature>
<comment type="subcellular location">
    <subcellularLocation>
        <location evidence="1">Membrane</location>
        <topology evidence="1">Multi-pass membrane protein</topology>
    </subcellularLocation>
</comment>
<dbReference type="OrthoDB" id="60033at2759"/>
<dbReference type="GO" id="GO:0004383">
    <property type="term" value="F:guanylate cyclase activity"/>
    <property type="evidence" value="ECO:0007669"/>
    <property type="project" value="TreeGrafter"/>
</dbReference>
<name>A0A507FRN6_9FUNG</name>
<evidence type="ECO:0000313" key="11">
    <source>
        <dbReference type="Proteomes" id="UP000320333"/>
    </source>
</evidence>
<comment type="caution">
    <text evidence="10">The sequence shown here is derived from an EMBL/GenBank/DDBJ whole genome shotgun (WGS) entry which is preliminary data.</text>
</comment>
<sequence length="553" mass="61063">MADTQRGNCGNCACSVFQVQTDSKRCRGCGHGAVFHQAVVVNKAKVGGKTNWKAKIEDAKKMKDNSGVVFYAARNFAVWAAFAVYNFWTVKSGYQQPVYNRGIATEFYSYTAVAFLVAVVYSFVALVNAQNSEKRQMGQVLCLVNFIAMANYISQALELSPSYFDGYGHPADPSRFLEWITTCPVLIYLIAEITDTHDLADETATGDYILIFFGAISTFFKQPYSMMLACISVTFFYSTITNIATMFDRAIRKETSCNLDPTALKKSQIITVASWSFFPITFFLQRGNIVSYQVGEILFCLADICSKVFLTLILVNATLEESMNSKAKQMEGIAAEIEAQMVQADKLLEKLMPPSVVEAMKAGKSTGAEEFASVTVFFSDITNFVALSNNHSTKEMLGTLNKLWVEYDVICKRWGMYKVETIGDAFLGVIGAPERIPDHAERATNFAIDVIQMVANFRTDSGEEIVSRVGLNTGPITAGVLGDSNPHWCIVGDAVNTASRMESTSKPMRIHISENTYKAISKKAFLIEGPDAMNIKGKGMMNTYWVNGRATGK</sequence>
<dbReference type="Gene3D" id="3.30.70.1230">
    <property type="entry name" value="Nucleotide cyclase"/>
    <property type="match status" value="1"/>
</dbReference>
<feature type="transmembrane region" description="Helical" evidence="8">
    <location>
        <begin position="268"/>
        <end position="285"/>
    </location>
</feature>
<dbReference type="Proteomes" id="UP000320333">
    <property type="component" value="Unassembled WGS sequence"/>
</dbReference>
<dbReference type="SMART" id="SM00044">
    <property type="entry name" value="CYCc"/>
    <property type="match status" value="1"/>
</dbReference>
<dbReference type="PANTHER" id="PTHR11920:SF335">
    <property type="entry name" value="GUANYLATE CYCLASE"/>
    <property type="match status" value="1"/>
</dbReference>
<evidence type="ECO:0000256" key="6">
    <source>
        <dbReference type="ARBA" id="ARBA00023136"/>
    </source>
</evidence>
<dbReference type="SUPFAM" id="SSF55073">
    <property type="entry name" value="Nucleotide cyclase"/>
    <property type="match status" value="1"/>
</dbReference>
<evidence type="ECO:0000259" key="9">
    <source>
        <dbReference type="PROSITE" id="PS50125"/>
    </source>
</evidence>
<feature type="transmembrane region" description="Helical" evidence="8">
    <location>
        <begin position="226"/>
        <end position="247"/>
    </location>
</feature>
<dbReference type="Gene3D" id="1.20.1070.10">
    <property type="entry name" value="Rhodopsin 7-helix transmembrane proteins"/>
    <property type="match status" value="1"/>
</dbReference>
<proteinExistence type="inferred from homology"/>
<gene>
    <name evidence="10" type="ORF">CcCBS67573_g00474</name>
</gene>
<feature type="transmembrane region" description="Helical" evidence="8">
    <location>
        <begin position="108"/>
        <end position="128"/>
    </location>
</feature>
<keyword evidence="11" id="KW-1185">Reference proteome</keyword>
<dbReference type="PROSITE" id="PS50125">
    <property type="entry name" value="GUANYLATE_CYCLASE_2"/>
    <property type="match status" value="1"/>
</dbReference>
<dbReference type="CDD" id="cd07302">
    <property type="entry name" value="CHD"/>
    <property type="match status" value="1"/>
</dbReference>
<dbReference type="InterPro" id="IPR050401">
    <property type="entry name" value="Cyclic_nucleotide_synthase"/>
</dbReference>
<dbReference type="GO" id="GO:0000166">
    <property type="term" value="F:nucleotide binding"/>
    <property type="evidence" value="ECO:0007669"/>
    <property type="project" value="UniProtKB-KW"/>
</dbReference>
<evidence type="ECO:0000256" key="3">
    <source>
        <dbReference type="ARBA" id="ARBA00022692"/>
    </source>
</evidence>
<keyword evidence="6 8" id="KW-0472">Membrane</keyword>
<dbReference type="PANTHER" id="PTHR11920">
    <property type="entry name" value="GUANYLYL CYCLASE"/>
    <property type="match status" value="1"/>
</dbReference>
<keyword evidence="5 8" id="KW-1133">Transmembrane helix</keyword>
<evidence type="ECO:0000256" key="8">
    <source>
        <dbReference type="SAM" id="Phobius"/>
    </source>
</evidence>
<reference evidence="10 11" key="1">
    <citation type="journal article" date="2019" name="Sci. Rep.">
        <title>Comparative genomics of chytrid fungi reveal insights into the obligate biotrophic and pathogenic lifestyle of Synchytrium endobioticum.</title>
        <authorList>
            <person name="van de Vossenberg B.T.L.H."/>
            <person name="Warris S."/>
            <person name="Nguyen H.D.T."/>
            <person name="van Gent-Pelzer M.P.E."/>
            <person name="Joly D.L."/>
            <person name="van de Geest H.C."/>
            <person name="Bonants P.J.M."/>
            <person name="Smith D.S."/>
            <person name="Levesque C.A."/>
            <person name="van der Lee T.A.J."/>
        </authorList>
    </citation>
    <scope>NUCLEOTIDE SEQUENCE [LARGE SCALE GENOMIC DNA]</scope>
    <source>
        <strain evidence="10 11">CBS 675.73</strain>
    </source>
</reference>
<dbReference type="GO" id="GO:0005886">
    <property type="term" value="C:plasma membrane"/>
    <property type="evidence" value="ECO:0007669"/>
    <property type="project" value="TreeGrafter"/>
</dbReference>
<evidence type="ECO:0000256" key="5">
    <source>
        <dbReference type="ARBA" id="ARBA00022989"/>
    </source>
</evidence>
<dbReference type="GO" id="GO:0007168">
    <property type="term" value="P:receptor guanylyl cyclase signaling pathway"/>
    <property type="evidence" value="ECO:0007669"/>
    <property type="project" value="TreeGrafter"/>
</dbReference>
<feature type="domain" description="Guanylate cyclase" evidence="9">
    <location>
        <begin position="375"/>
        <end position="502"/>
    </location>
</feature>
<dbReference type="InterPro" id="IPR001425">
    <property type="entry name" value="Arc/bac/fun_rhodopsins"/>
</dbReference>
<organism evidence="10 11">
    <name type="scientific">Chytriomyces confervae</name>
    <dbReference type="NCBI Taxonomy" id="246404"/>
    <lineage>
        <taxon>Eukaryota</taxon>
        <taxon>Fungi</taxon>
        <taxon>Fungi incertae sedis</taxon>
        <taxon>Chytridiomycota</taxon>
        <taxon>Chytridiomycota incertae sedis</taxon>
        <taxon>Chytridiomycetes</taxon>
        <taxon>Chytridiales</taxon>
        <taxon>Chytriomycetaceae</taxon>
        <taxon>Chytriomyces</taxon>
    </lineage>
</organism>
<dbReference type="STRING" id="246404.A0A507FRN6"/>